<evidence type="ECO:0000259" key="8">
    <source>
        <dbReference type="Pfam" id="PF13359"/>
    </source>
</evidence>
<dbReference type="Pfam" id="PF13359">
    <property type="entry name" value="DDE_Tnp_4"/>
    <property type="match status" value="1"/>
</dbReference>
<dbReference type="Ensembl" id="ENSCCRT00020053323.1">
    <property type="protein sequence ID" value="ENSCCRP00020048916.1"/>
    <property type="gene ID" value="ENSCCRG00020021738.1"/>
</dbReference>
<comment type="similarity">
    <text evidence="3">Belongs to the HARBI1 family.</text>
</comment>
<evidence type="ECO:0000256" key="2">
    <source>
        <dbReference type="ARBA" id="ARBA00004123"/>
    </source>
</evidence>
<protein>
    <recommendedName>
        <fullName evidence="8">DDE Tnp4 domain-containing protein</fullName>
    </recommendedName>
</protein>
<feature type="domain" description="DDE Tnp4" evidence="8">
    <location>
        <begin position="160"/>
        <end position="322"/>
    </location>
</feature>
<sequence length="401" mass="45390">MSAASCSHDHPIQRACVHLMTTAPSAKKECTRTFWETNVLQNFGETEWYLNFRMPEEAFLNLCDLLHPYIPKQTMKTTVSLEKRVALTLYKLASNTEFHDVANLFGIGVSTACDVFWEVCKGLCQLKRKFIGMPKSEEDVKTIIKGFQEKSGFPMCAGALDGTHIPILAPSSFHTDYYNRKGWYSVILQGLVDHQYMFQDFDVGWPGKCHDSFVFQNSKLHAKLENGTCFPPLTKTIQGVDIPVLIVADSAYSLSCNVMKPFPEGVARGPQLQFNACLSRARIHVEHGFGHLKGRWRCLMKRNDSQTTNIKFVVAACIVLHNFCDSLNLYKQVQLHNNVCKKTMPRTSSCPFFGQTVNVDLGQLILTDFGVRLHQVEKQMDQMDVDIVQTKLRVHTVALQV</sequence>
<dbReference type="GO" id="GO:0004518">
    <property type="term" value="F:nuclease activity"/>
    <property type="evidence" value="ECO:0007669"/>
    <property type="project" value="UniProtKB-KW"/>
</dbReference>
<accession>A0A8C2F2N7</accession>
<proteinExistence type="inferred from homology"/>
<evidence type="ECO:0000256" key="7">
    <source>
        <dbReference type="ARBA" id="ARBA00023242"/>
    </source>
</evidence>
<keyword evidence="4" id="KW-0540">Nuclease</keyword>
<evidence type="ECO:0000256" key="1">
    <source>
        <dbReference type="ARBA" id="ARBA00001968"/>
    </source>
</evidence>
<keyword evidence="6" id="KW-0378">Hydrolase</keyword>
<dbReference type="Proteomes" id="UP000694701">
    <property type="component" value="Unplaced"/>
</dbReference>
<evidence type="ECO:0000313" key="10">
    <source>
        <dbReference type="Proteomes" id="UP000694701"/>
    </source>
</evidence>
<dbReference type="PANTHER" id="PTHR22930">
    <property type="match status" value="1"/>
</dbReference>
<dbReference type="InterPro" id="IPR045249">
    <property type="entry name" value="HARBI1-like"/>
</dbReference>
<reference evidence="9" key="1">
    <citation type="submission" date="2025-08" db="UniProtKB">
        <authorList>
            <consortium name="Ensembl"/>
        </authorList>
    </citation>
    <scope>IDENTIFICATION</scope>
</reference>
<evidence type="ECO:0000256" key="6">
    <source>
        <dbReference type="ARBA" id="ARBA00022801"/>
    </source>
</evidence>
<name>A0A8C2F2N7_CYPCA</name>
<evidence type="ECO:0000256" key="3">
    <source>
        <dbReference type="ARBA" id="ARBA00006958"/>
    </source>
</evidence>
<comment type="subcellular location">
    <subcellularLocation>
        <location evidence="2">Nucleus</location>
    </subcellularLocation>
</comment>
<dbReference type="GO" id="GO:0016787">
    <property type="term" value="F:hydrolase activity"/>
    <property type="evidence" value="ECO:0007669"/>
    <property type="project" value="UniProtKB-KW"/>
</dbReference>
<organism evidence="9 10">
    <name type="scientific">Cyprinus carpio</name>
    <name type="common">Common carp</name>
    <dbReference type="NCBI Taxonomy" id="7962"/>
    <lineage>
        <taxon>Eukaryota</taxon>
        <taxon>Metazoa</taxon>
        <taxon>Chordata</taxon>
        <taxon>Craniata</taxon>
        <taxon>Vertebrata</taxon>
        <taxon>Euteleostomi</taxon>
        <taxon>Actinopterygii</taxon>
        <taxon>Neopterygii</taxon>
        <taxon>Teleostei</taxon>
        <taxon>Ostariophysi</taxon>
        <taxon>Cypriniformes</taxon>
        <taxon>Cyprinidae</taxon>
        <taxon>Cyprininae</taxon>
        <taxon>Cyprinus</taxon>
    </lineage>
</organism>
<dbReference type="GO" id="GO:0046872">
    <property type="term" value="F:metal ion binding"/>
    <property type="evidence" value="ECO:0007669"/>
    <property type="project" value="UniProtKB-KW"/>
</dbReference>
<dbReference type="InterPro" id="IPR027806">
    <property type="entry name" value="HARBI1_dom"/>
</dbReference>
<dbReference type="GO" id="GO:0005634">
    <property type="term" value="C:nucleus"/>
    <property type="evidence" value="ECO:0007669"/>
    <property type="project" value="UniProtKB-SubCell"/>
</dbReference>
<keyword evidence="7" id="KW-0539">Nucleus</keyword>
<dbReference type="PANTHER" id="PTHR22930:SF85">
    <property type="entry name" value="GH03217P-RELATED"/>
    <property type="match status" value="1"/>
</dbReference>
<evidence type="ECO:0000313" key="9">
    <source>
        <dbReference type="Ensembl" id="ENSCCRP00020048916.1"/>
    </source>
</evidence>
<keyword evidence="5" id="KW-0479">Metal-binding</keyword>
<dbReference type="AlphaFoldDB" id="A0A8C2F2N7"/>
<evidence type="ECO:0000256" key="4">
    <source>
        <dbReference type="ARBA" id="ARBA00022722"/>
    </source>
</evidence>
<comment type="cofactor">
    <cofactor evidence="1">
        <name>a divalent metal cation</name>
        <dbReference type="ChEBI" id="CHEBI:60240"/>
    </cofactor>
</comment>
<evidence type="ECO:0000256" key="5">
    <source>
        <dbReference type="ARBA" id="ARBA00022723"/>
    </source>
</evidence>